<evidence type="ECO:0000313" key="2">
    <source>
        <dbReference type="EMBL" id="EEP61466.1"/>
    </source>
</evidence>
<keyword evidence="1" id="KW-0472">Membrane</keyword>
<feature type="transmembrane region" description="Helical" evidence="1">
    <location>
        <begin position="247"/>
        <end position="270"/>
    </location>
</feature>
<feature type="transmembrane region" description="Helical" evidence="1">
    <location>
        <begin position="75"/>
        <end position="94"/>
    </location>
</feature>
<sequence length="312" mass="37114">MRFLITNDIKLKKNIFYIVLFFNIFSFLFIISSIFQYNITYGFSYESLYKYFFTDPEFPEKVSVKQVVENVHINLFLNMFLIIIVSSIFNVFNFTLRLKMFLIIAFFISSVLYSFSDLIVYYFESFLYFKPLSFLTFITLAFIMLILSTFYLLKKNIKPSIKAIKFIIIFFSFFTLVFIVFNFFIFYIKLGLTPESIKDYYLGNPERYAKPKTLEGLFKVFYPHLLSMALYSFTVTHLLLFTELKKVISLTIGLILFVSSFLDNLSGLFIRFFNESFVYLKMVSFIIFELFSLFAIIYIILDVIISFKTEKT</sequence>
<feature type="transmembrane region" description="Helical" evidence="1">
    <location>
        <begin position="101"/>
        <end position="122"/>
    </location>
</feature>
<feature type="transmembrane region" description="Helical" evidence="1">
    <location>
        <begin position="15"/>
        <end position="39"/>
    </location>
</feature>
<dbReference type="OrthoDB" id="9814593at2"/>
<keyword evidence="1" id="KW-1133">Transmembrane helix</keyword>
<evidence type="ECO:0000313" key="3">
    <source>
        <dbReference type="Proteomes" id="UP000005540"/>
    </source>
</evidence>
<accession>C4FHI7</accession>
<keyword evidence="1" id="KW-0812">Transmembrane</keyword>
<feature type="transmembrane region" description="Helical" evidence="1">
    <location>
        <begin position="134"/>
        <end position="154"/>
    </location>
</feature>
<feature type="transmembrane region" description="Helical" evidence="1">
    <location>
        <begin position="166"/>
        <end position="188"/>
    </location>
</feature>
<dbReference type="AlphaFoldDB" id="C4FHI7"/>
<gene>
    <name evidence="2" type="ORF">SULYE_0016</name>
</gene>
<protein>
    <submittedName>
        <fullName evidence="2">Putative membrane protein</fullName>
    </submittedName>
</protein>
<feature type="transmembrane region" description="Helical" evidence="1">
    <location>
        <begin position="282"/>
        <end position="305"/>
    </location>
</feature>
<dbReference type="Proteomes" id="UP000005540">
    <property type="component" value="Unassembled WGS sequence"/>
</dbReference>
<name>C4FHI7_9AQUI</name>
<dbReference type="RefSeq" id="WP_007545351.1">
    <property type="nucleotide sequence ID" value="NZ_ABZS01000001.1"/>
</dbReference>
<evidence type="ECO:0000256" key="1">
    <source>
        <dbReference type="SAM" id="Phobius"/>
    </source>
</evidence>
<organism evidence="2 3">
    <name type="scientific">Sulfurihydrogenibium yellowstonense SS-5</name>
    <dbReference type="NCBI Taxonomy" id="432331"/>
    <lineage>
        <taxon>Bacteria</taxon>
        <taxon>Pseudomonadati</taxon>
        <taxon>Aquificota</taxon>
        <taxon>Aquificia</taxon>
        <taxon>Aquificales</taxon>
        <taxon>Hydrogenothermaceae</taxon>
        <taxon>Sulfurihydrogenibium</taxon>
    </lineage>
</organism>
<feature type="transmembrane region" description="Helical" evidence="1">
    <location>
        <begin position="221"/>
        <end position="240"/>
    </location>
</feature>
<keyword evidence="3" id="KW-1185">Reference proteome</keyword>
<reference evidence="2 3" key="1">
    <citation type="submission" date="2009-04" db="EMBL/GenBank/DDBJ databases">
        <authorList>
            <person name="Reysenbach A.-L."/>
            <person name="Heidelberg J.F."/>
            <person name="Nelson W.C."/>
        </authorList>
    </citation>
    <scope>NUCLEOTIDE SEQUENCE [LARGE SCALE GENOMIC DNA]</scope>
    <source>
        <strain evidence="2 3">SS-5</strain>
    </source>
</reference>
<dbReference type="EMBL" id="ABZS01000001">
    <property type="protein sequence ID" value="EEP61466.1"/>
    <property type="molecule type" value="Genomic_DNA"/>
</dbReference>
<proteinExistence type="predicted"/>
<comment type="caution">
    <text evidence="2">The sequence shown here is derived from an EMBL/GenBank/DDBJ whole genome shotgun (WGS) entry which is preliminary data.</text>
</comment>